<feature type="transmembrane region" description="Helical" evidence="2">
    <location>
        <begin position="538"/>
        <end position="557"/>
    </location>
</feature>
<feature type="compositionally biased region" description="Basic and acidic residues" evidence="1">
    <location>
        <begin position="212"/>
        <end position="224"/>
    </location>
</feature>
<organism evidence="3 4">
    <name type="scientific">Natronococcus amylolyticus DSM 10524</name>
    <dbReference type="NCBI Taxonomy" id="1227497"/>
    <lineage>
        <taxon>Archaea</taxon>
        <taxon>Methanobacteriati</taxon>
        <taxon>Methanobacteriota</taxon>
        <taxon>Stenosarchaea group</taxon>
        <taxon>Halobacteria</taxon>
        <taxon>Halobacteriales</taxon>
        <taxon>Natrialbaceae</taxon>
        <taxon>Natronococcus</taxon>
    </lineage>
</organism>
<evidence type="ECO:0008006" key="5">
    <source>
        <dbReference type="Google" id="ProtNLM"/>
    </source>
</evidence>
<feature type="compositionally biased region" description="Acidic residues" evidence="1">
    <location>
        <begin position="60"/>
        <end position="72"/>
    </location>
</feature>
<comment type="caution">
    <text evidence="3">The sequence shown here is derived from an EMBL/GenBank/DDBJ whole genome shotgun (WGS) entry which is preliminary data.</text>
</comment>
<dbReference type="OrthoDB" id="206387at2157"/>
<dbReference type="STRING" id="1227497.C491_16537"/>
<keyword evidence="2" id="KW-0812">Transmembrane</keyword>
<evidence type="ECO:0000313" key="3">
    <source>
        <dbReference type="EMBL" id="ELY55341.1"/>
    </source>
</evidence>
<keyword evidence="2" id="KW-0472">Membrane</keyword>
<gene>
    <name evidence="3" type="ORF">C491_16537</name>
</gene>
<dbReference type="PATRIC" id="fig|1227497.3.peg.3350"/>
<keyword evidence="2" id="KW-1133">Transmembrane helix</keyword>
<dbReference type="AlphaFoldDB" id="L9X1J5"/>
<dbReference type="EMBL" id="AOIB01000031">
    <property type="protein sequence ID" value="ELY55341.1"/>
    <property type="molecule type" value="Genomic_DNA"/>
</dbReference>
<evidence type="ECO:0000313" key="4">
    <source>
        <dbReference type="Proteomes" id="UP000011688"/>
    </source>
</evidence>
<name>L9X1J5_9EURY</name>
<reference evidence="3 4" key="1">
    <citation type="journal article" date="2014" name="PLoS Genet.">
        <title>Phylogenetically driven sequencing of extremely halophilic archaea reveals strategies for static and dynamic osmo-response.</title>
        <authorList>
            <person name="Becker E.A."/>
            <person name="Seitzer P.M."/>
            <person name="Tritt A."/>
            <person name="Larsen D."/>
            <person name="Krusor M."/>
            <person name="Yao A.I."/>
            <person name="Wu D."/>
            <person name="Madern D."/>
            <person name="Eisen J.A."/>
            <person name="Darling A.E."/>
            <person name="Facciotti M.T."/>
        </authorList>
    </citation>
    <scope>NUCLEOTIDE SEQUENCE [LARGE SCALE GENOMIC DNA]</scope>
    <source>
        <strain evidence="3 4">DSM 10524</strain>
    </source>
</reference>
<dbReference type="Proteomes" id="UP000011688">
    <property type="component" value="Unassembled WGS sequence"/>
</dbReference>
<keyword evidence="4" id="KW-1185">Reference proteome</keyword>
<dbReference type="RefSeq" id="WP_005558177.1">
    <property type="nucleotide sequence ID" value="NZ_AOIB01000031.1"/>
</dbReference>
<evidence type="ECO:0000256" key="1">
    <source>
        <dbReference type="SAM" id="MobiDB-lite"/>
    </source>
</evidence>
<evidence type="ECO:0000256" key="2">
    <source>
        <dbReference type="SAM" id="Phobius"/>
    </source>
</evidence>
<sequence>MNQVVVRALVLALLACSLPLAATAAGAPAGESSQSIAGDALASANDDPAANETPPHQNPDEYDEAGDDEELESWLSDQLSDQLGDSSVALSEGQYEQAREHLGDDYDERLEQYAEVSGDTGDEDDSAEAYRNASESQERMADTIEEYDETRAEYEEALQEGDQERAHDLARELEALSNEIDEAGEDAVTSYETIDNETDEDHSDSAASVNESRSEIESEQTAVRDEQFVETELDLEVVDETASLEDPMVVRGAVRTADGEPIEGDLEIRVEDEPVAVGEPSGDWWAGDENEFEFEYRPTDLALDEETVTVEYVPDGDTNYLGAEQEVEVTPEQTTATIDDLTATDEVAYGDPLSVSGTVTAAGEPVDDVPVAITVDGELIGTVNASEGNFEGEVETPANVSAGEGTVTASLPYEDRTLTATPAEAPISVAETETELTATATAIGDEEVAIDGSLATADGEPLDNQTLEIQVDGVAAETVETDEDGGIAGTVDTGSVDGDEVTVAVSYDGAGSNMAAAEAEETVTMPDGGDSLPVPQSAIVGIGALLGIGVLGLAGWWRRRSRRDDLDRAPSIAVGGPTRGPDPAMTQDRIDALLDRAAEQLADGRTDTAVRTAHAAVRHAYGSAVGRPGAATHWEFYREHADDTADGVPLRELVETYEQAAFTPDQVTEEQAERAVETAERLCEEADLEATTGSASAAA</sequence>
<feature type="compositionally biased region" description="Low complexity" evidence="1">
    <location>
        <begin position="73"/>
        <end position="87"/>
    </location>
</feature>
<accession>L9X1J5</accession>
<dbReference type="eggNOG" id="arCOG02488">
    <property type="taxonomic scope" value="Archaea"/>
</dbReference>
<protein>
    <recommendedName>
        <fullName evidence="5">DUF4129 domain-containing protein</fullName>
    </recommendedName>
</protein>
<proteinExistence type="predicted"/>
<feature type="region of interest" description="Disordered" evidence="1">
    <location>
        <begin position="194"/>
        <end position="224"/>
    </location>
</feature>
<feature type="region of interest" description="Disordered" evidence="1">
    <location>
        <begin position="116"/>
        <end position="143"/>
    </location>
</feature>
<feature type="region of interest" description="Disordered" evidence="1">
    <location>
        <begin position="26"/>
        <end position="98"/>
    </location>
</feature>